<dbReference type="PANTHER" id="PTHR45912:SF3">
    <property type="entry name" value="CILIA- AND FLAGELLA-ASSOCIATED PROTEIN 47"/>
    <property type="match status" value="1"/>
</dbReference>
<dbReference type="EMBL" id="GEMB01007848">
    <property type="protein sequence ID" value="JAR95606.1"/>
    <property type="molecule type" value="Transcribed_RNA"/>
</dbReference>
<dbReference type="GO" id="GO:0005929">
    <property type="term" value="C:cilium"/>
    <property type="evidence" value="ECO:0007669"/>
    <property type="project" value="TreeGrafter"/>
</dbReference>
<dbReference type="PANTHER" id="PTHR45912">
    <property type="entry name" value="CILIA- AND FLAGELLA-ASSOCIATED PROTEIN 47"/>
    <property type="match status" value="1"/>
</dbReference>
<reference evidence="1" key="1">
    <citation type="submission" date="2016-04" db="EMBL/GenBank/DDBJ databases">
        <authorList>
            <person name="Calderon-Fernandez G.M.Sr."/>
        </authorList>
    </citation>
    <scope>NUCLEOTIDE SEQUENCE</scope>
    <source>
        <strain evidence="1">Int1</strain>
        <tissue evidence="1">Integument</tissue>
    </source>
</reference>
<dbReference type="AlphaFoldDB" id="A0A170U5F6"/>
<evidence type="ECO:0000313" key="1">
    <source>
        <dbReference type="EMBL" id="JAR95606.1"/>
    </source>
</evidence>
<organism evidence="1">
    <name type="scientific">Triatoma infestans</name>
    <name type="common">Assassin bug</name>
    <dbReference type="NCBI Taxonomy" id="30076"/>
    <lineage>
        <taxon>Eukaryota</taxon>
        <taxon>Metazoa</taxon>
        <taxon>Ecdysozoa</taxon>
        <taxon>Arthropoda</taxon>
        <taxon>Hexapoda</taxon>
        <taxon>Insecta</taxon>
        <taxon>Pterygota</taxon>
        <taxon>Neoptera</taxon>
        <taxon>Paraneoptera</taxon>
        <taxon>Hemiptera</taxon>
        <taxon>Heteroptera</taxon>
        <taxon>Panheteroptera</taxon>
        <taxon>Cimicomorpha</taxon>
        <taxon>Reduviidae</taxon>
        <taxon>Triatominae</taxon>
        <taxon>Triatoma</taxon>
    </lineage>
</organism>
<dbReference type="GO" id="GO:0060271">
    <property type="term" value="P:cilium assembly"/>
    <property type="evidence" value="ECO:0007669"/>
    <property type="project" value="TreeGrafter"/>
</dbReference>
<sequence>QGNKCDLLKVPESLSIVKIDCTTINPLVTFSHFELNFVKKGNIRELQVLKVKNQMDSMMKLWFDYEQIFKSPFQIMKNNKAVKVLKLHPLEEIVLHTYFCPLKPGTFIADLPVYISSKKNAVFYNIIRFTGIYHKSSLYCSEPLIHFLPVPINIEVERS</sequence>
<feature type="non-terminal residue" evidence="1">
    <location>
        <position position="1"/>
    </location>
</feature>
<accession>A0A170U5F6</accession>
<reference evidence="1" key="2">
    <citation type="journal article" date="2017" name="J. Med. Entomol.">
        <title>Transcriptome Analysis of the Triatoma infestans (Hemiptera: Reduviidae) Integument.</title>
        <authorList>
            <person name="Calderon-Fernandez G.M."/>
            <person name="Moriconi D.E."/>
            <person name="Dulbecco A.B."/>
            <person name="Juarez M.P."/>
        </authorList>
    </citation>
    <scope>NUCLEOTIDE SEQUENCE</scope>
    <source>
        <strain evidence="1">Int1</strain>
        <tissue evidence="1">Integument</tissue>
    </source>
</reference>
<proteinExistence type="predicted"/>
<feature type="non-terminal residue" evidence="1">
    <location>
        <position position="159"/>
    </location>
</feature>
<name>A0A170U5F6_TRIIF</name>
<protein>
    <submittedName>
        <fullName evidence="1">Uncharacterized protein</fullName>
    </submittedName>
</protein>